<dbReference type="KEGG" id="mri:Mal4_54810"/>
<sequence length="86" mass="9835">MLQFRDFVPRQLDPGGFFSASRYESLQHALDDANTWIGQTGVDVINVETVALPSIHSEEGSEDVELRSSGEMGTYWHQFIRVWYRG</sequence>
<gene>
    <name evidence="1" type="ORF">Mal4_54810</name>
</gene>
<reference evidence="1 2" key="1">
    <citation type="submission" date="2019-02" db="EMBL/GenBank/DDBJ databases">
        <title>Deep-cultivation of Planctomycetes and their phenomic and genomic characterization uncovers novel biology.</title>
        <authorList>
            <person name="Wiegand S."/>
            <person name="Jogler M."/>
            <person name="Boedeker C."/>
            <person name="Pinto D."/>
            <person name="Vollmers J."/>
            <person name="Rivas-Marin E."/>
            <person name="Kohn T."/>
            <person name="Peeters S.H."/>
            <person name="Heuer A."/>
            <person name="Rast P."/>
            <person name="Oberbeckmann S."/>
            <person name="Bunk B."/>
            <person name="Jeske O."/>
            <person name="Meyerdierks A."/>
            <person name="Storesund J.E."/>
            <person name="Kallscheuer N."/>
            <person name="Luecker S."/>
            <person name="Lage O.M."/>
            <person name="Pohl T."/>
            <person name="Merkel B.J."/>
            <person name="Hornburger P."/>
            <person name="Mueller R.-W."/>
            <person name="Bruemmer F."/>
            <person name="Labrenz M."/>
            <person name="Spormann A.M."/>
            <person name="Op den Camp H."/>
            <person name="Overmann J."/>
            <person name="Amann R."/>
            <person name="Jetten M.S.M."/>
            <person name="Mascher T."/>
            <person name="Medema M.H."/>
            <person name="Devos D.P."/>
            <person name="Kaster A.-K."/>
            <person name="Ovreas L."/>
            <person name="Rohde M."/>
            <person name="Galperin M.Y."/>
            <person name="Jogler C."/>
        </authorList>
    </citation>
    <scope>NUCLEOTIDE SEQUENCE [LARGE SCALE GENOMIC DNA]</scope>
    <source>
        <strain evidence="1 2">Mal4</strain>
    </source>
</reference>
<keyword evidence="2" id="KW-1185">Reference proteome</keyword>
<dbReference type="EMBL" id="CP036275">
    <property type="protein sequence ID" value="QDU41116.1"/>
    <property type="molecule type" value="Genomic_DNA"/>
</dbReference>
<dbReference type="Proteomes" id="UP000320496">
    <property type="component" value="Chromosome"/>
</dbReference>
<dbReference type="OrthoDB" id="284707at2"/>
<organism evidence="1 2">
    <name type="scientific">Maioricimonas rarisocia</name>
    <dbReference type="NCBI Taxonomy" id="2528026"/>
    <lineage>
        <taxon>Bacteria</taxon>
        <taxon>Pseudomonadati</taxon>
        <taxon>Planctomycetota</taxon>
        <taxon>Planctomycetia</taxon>
        <taxon>Planctomycetales</taxon>
        <taxon>Planctomycetaceae</taxon>
        <taxon>Maioricimonas</taxon>
    </lineage>
</organism>
<dbReference type="RefSeq" id="WP_145372333.1">
    <property type="nucleotide sequence ID" value="NZ_CP036275.1"/>
</dbReference>
<name>A0A517ZF73_9PLAN</name>
<accession>A0A517ZF73</accession>
<dbReference type="AlphaFoldDB" id="A0A517ZF73"/>
<proteinExistence type="predicted"/>
<evidence type="ECO:0000313" key="1">
    <source>
        <dbReference type="EMBL" id="QDU41116.1"/>
    </source>
</evidence>
<protein>
    <submittedName>
        <fullName evidence="1">Uncharacterized protein</fullName>
    </submittedName>
</protein>
<evidence type="ECO:0000313" key="2">
    <source>
        <dbReference type="Proteomes" id="UP000320496"/>
    </source>
</evidence>